<dbReference type="Proteomes" id="UP000287243">
    <property type="component" value="Chromosome"/>
</dbReference>
<keyword evidence="2" id="KW-0808">Transferase</keyword>
<proteinExistence type="predicted"/>
<keyword evidence="2" id="KW-0418">Kinase</keyword>
<dbReference type="Gene3D" id="1.20.1280.290">
    <property type="match status" value="1"/>
</dbReference>
<sequence>MKTIALIAAVVLPLWNIPLIIKIHKRRSAEDFSRSWALGVWICLIAMLPAALRSDDIVFKTYSIVNFILFSLVVGWVLRFKRKAHH</sequence>
<feature type="transmembrane region" description="Helical" evidence="1">
    <location>
        <begin position="35"/>
        <end position="52"/>
    </location>
</feature>
<dbReference type="EMBL" id="CP019384">
    <property type="protein sequence ID" value="QAT16503.1"/>
    <property type="molecule type" value="Genomic_DNA"/>
</dbReference>
<keyword evidence="1" id="KW-1133">Transmembrane helix</keyword>
<dbReference type="RefSeq" id="WP_128699142.1">
    <property type="nucleotide sequence ID" value="NZ_CP019384.1"/>
</dbReference>
<feature type="transmembrane region" description="Helical" evidence="1">
    <location>
        <begin position="58"/>
        <end position="78"/>
    </location>
</feature>
<protein>
    <submittedName>
        <fullName evidence="2">Serine/threonine-protein kinase ppk30</fullName>
    </submittedName>
</protein>
<accession>A0A410P2Y7</accession>
<dbReference type="GO" id="GO:0016301">
    <property type="term" value="F:kinase activity"/>
    <property type="evidence" value="ECO:0007669"/>
    <property type="project" value="UniProtKB-KW"/>
</dbReference>
<feature type="transmembrane region" description="Helical" evidence="1">
    <location>
        <begin position="6"/>
        <end position="23"/>
    </location>
</feature>
<evidence type="ECO:0000313" key="3">
    <source>
        <dbReference type="Proteomes" id="UP000287243"/>
    </source>
</evidence>
<reference evidence="2 3" key="1">
    <citation type="submission" date="2017-01" db="EMBL/GenBank/DDBJ databases">
        <title>First insights into the biology of 'candidatus Vampirococcus archaeovorus'.</title>
        <authorList>
            <person name="Kizina J."/>
            <person name="Jordan S."/>
            <person name="Stueber K."/>
            <person name="Reinhardt R."/>
            <person name="Harder J."/>
        </authorList>
    </citation>
    <scope>NUCLEOTIDE SEQUENCE [LARGE SCALE GENOMIC DNA]</scope>
    <source>
        <strain evidence="2 3">LiM</strain>
    </source>
</reference>
<dbReference type="KEGG" id="vai:BU251_01550"/>
<keyword evidence="3" id="KW-1185">Reference proteome</keyword>
<organism evidence="2 3">
    <name type="scientific">Velamenicoccus archaeovorus</name>
    <dbReference type="NCBI Taxonomy" id="1930593"/>
    <lineage>
        <taxon>Bacteria</taxon>
        <taxon>Pseudomonadati</taxon>
        <taxon>Candidatus Omnitrophota</taxon>
        <taxon>Candidatus Velamenicoccus</taxon>
    </lineage>
</organism>
<name>A0A410P2Y7_VELA1</name>
<gene>
    <name evidence="2" type="ORF">BU251_01550</name>
</gene>
<evidence type="ECO:0000313" key="2">
    <source>
        <dbReference type="EMBL" id="QAT16503.1"/>
    </source>
</evidence>
<keyword evidence="1" id="KW-0472">Membrane</keyword>
<evidence type="ECO:0000256" key="1">
    <source>
        <dbReference type="SAM" id="Phobius"/>
    </source>
</evidence>
<keyword evidence="1" id="KW-0812">Transmembrane</keyword>
<dbReference type="AlphaFoldDB" id="A0A410P2Y7"/>